<dbReference type="GO" id="GO:0003700">
    <property type="term" value="F:DNA-binding transcription factor activity"/>
    <property type="evidence" value="ECO:0007669"/>
    <property type="project" value="InterPro"/>
</dbReference>
<dbReference type="InterPro" id="IPR013325">
    <property type="entry name" value="RNA_pol_sigma_r2"/>
</dbReference>
<dbReference type="GO" id="GO:0006352">
    <property type="term" value="P:DNA-templated transcription initiation"/>
    <property type="evidence" value="ECO:0007669"/>
    <property type="project" value="InterPro"/>
</dbReference>
<evidence type="ECO:0008006" key="4">
    <source>
        <dbReference type="Google" id="ProtNLM"/>
    </source>
</evidence>
<dbReference type="OrthoDB" id="3765654at2"/>
<sequence>MRSPETFDAYYVETRTRLLHEAYALTGDAPAARAAVRDAFVVTWHHWRKVGHLDDRDSYIRPIAFRRARRRHTARIWHRDKSLAPEARTTLDALSKLTPRQRELLVLNGLSTLSLTDIGRMVGLPRSDAERELQTATSQFSLARDVPTTEVRRLLHDLAAPLEEIRWPRATVIRRSGAARRRTHTVIGAGVAAAALVVSGSLVATGADAEPTSLSEEKVSTGVTVHDPAPDEATGEQLIDETTLLSSTQMARFGSGLDWAETATTDNLAGSGLLAPCQRERFSDPAGVTALARTWEGSATRTVRAKVGKGEGQRTDKRTETSVESTVVQLVEMSSDADQAAQSFETASAWYAGCTDPRTQLMDTRTVKRVGEEARAFRLRTWGKVPSTITVALARTGSLVVTTVVRSTGRPASDKATLTGLAASVNALCGTDGAGACAGRARANRTAPLDIGTPAGLLAVVDLPPVAAVRGPWVGIPPERAKTNFASTRCDRTTFTGKGISRALTRTFVFPETTNALQLGLTQTIGTMNQAKASTFVDQVRTRIRQCGQANLGTSVTQLATSSSTSGDLSVWALSTELNDKQSFPFLMAIGRDGTTVSQLGFAPDRSMTMSRDDFVALARRMLERMAAAPARD</sequence>
<reference evidence="2 3" key="1">
    <citation type="submission" date="2019-01" db="EMBL/GenBank/DDBJ databases">
        <title>Novel species of Nocardioides.</title>
        <authorList>
            <person name="Liu Q."/>
            <person name="X Y.-H."/>
        </authorList>
    </citation>
    <scope>NUCLEOTIDE SEQUENCE [LARGE SCALE GENOMIC DNA]</scope>
    <source>
        <strain evidence="2 3">HLT2-9</strain>
    </source>
</reference>
<dbReference type="Proteomes" id="UP000291101">
    <property type="component" value="Unassembled WGS sequence"/>
</dbReference>
<organism evidence="2 3">
    <name type="scientific">Nocardioides zhouii</name>
    <dbReference type="NCBI Taxonomy" id="1168729"/>
    <lineage>
        <taxon>Bacteria</taxon>
        <taxon>Bacillati</taxon>
        <taxon>Actinomycetota</taxon>
        <taxon>Actinomycetes</taxon>
        <taxon>Propionibacteriales</taxon>
        <taxon>Nocardioidaceae</taxon>
        <taxon>Nocardioides</taxon>
    </lineage>
</organism>
<evidence type="ECO:0000313" key="2">
    <source>
        <dbReference type="EMBL" id="RYC11183.1"/>
    </source>
</evidence>
<proteinExistence type="predicted"/>
<comment type="caution">
    <text evidence="2">The sequence shown here is derived from an EMBL/GenBank/DDBJ whole genome shotgun (WGS) entry which is preliminary data.</text>
</comment>
<accession>A0A4Q2SZN4</accession>
<dbReference type="RefSeq" id="WP_129426617.1">
    <property type="nucleotide sequence ID" value="NZ_SDWV01000008.1"/>
</dbReference>
<dbReference type="SUPFAM" id="SSF88946">
    <property type="entry name" value="Sigma2 domain of RNA polymerase sigma factors"/>
    <property type="match status" value="1"/>
</dbReference>
<evidence type="ECO:0000256" key="1">
    <source>
        <dbReference type="SAM" id="MobiDB-lite"/>
    </source>
</evidence>
<feature type="region of interest" description="Disordered" evidence="1">
    <location>
        <begin position="213"/>
        <end position="232"/>
    </location>
</feature>
<dbReference type="AlphaFoldDB" id="A0A4Q2SZN4"/>
<name>A0A4Q2SZN4_9ACTN</name>
<dbReference type="EMBL" id="SDWV01000008">
    <property type="protein sequence ID" value="RYC11183.1"/>
    <property type="molecule type" value="Genomic_DNA"/>
</dbReference>
<evidence type="ECO:0000313" key="3">
    <source>
        <dbReference type="Proteomes" id="UP000291101"/>
    </source>
</evidence>
<protein>
    <recommendedName>
        <fullName evidence="4">RNA polymerase sigma factor 70 region 4 type 2 domain-containing protein</fullName>
    </recommendedName>
</protein>
<keyword evidence="3" id="KW-1185">Reference proteome</keyword>
<dbReference type="Gene3D" id="1.20.140.160">
    <property type="match status" value="1"/>
</dbReference>
<gene>
    <name evidence="2" type="ORF">EUA94_09350</name>
</gene>